<name>A0A8T2X2W6_POPDE</name>
<dbReference type="EMBL" id="JACEGQ020000014">
    <property type="protein sequence ID" value="KAH8487859.1"/>
    <property type="molecule type" value="Genomic_DNA"/>
</dbReference>
<protein>
    <submittedName>
        <fullName evidence="1">Uncharacterized protein</fullName>
    </submittedName>
</protein>
<proteinExistence type="predicted"/>
<gene>
    <name evidence="1" type="ORF">H0E87_023798</name>
</gene>
<keyword evidence="2" id="KW-1185">Reference proteome</keyword>
<organism evidence="1 2">
    <name type="scientific">Populus deltoides</name>
    <name type="common">Eastern poplar</name>
    <name type="synonym">Eastern cottonwood</name>
    <dbReference type="NCBI Taxonomy" id="3696"/>
    <lineage>
        <taxon>Eukaryota</taxon>
        <taxon>Viridiplantae</taxon>
        <taxon>Streptophyta</taxon>
        <taxon>Embryophyta</taxon>
        <taxon>Tracheophyta</taxon>
        <taxon>Spermatophyta</taxon>
        <taxon>Magnoliopsida</taxon>
        <taxon>eudicotyledons</taxon>
        <taxon>Gunneridae</taxon>
        <taxon>Pentapetalae</taxon>
        <taxon>rosids</taxon>
        <taxon>fabids</taxon>
        <taxon>Malpighiales</taxon>
        <taxon>Salicaceae</taxon>
        <taxon>Saliceae</taxon>
        <taxon>Populus</taxon>
    </lineage>
</organism>
<comment type="caution">
    <text evidence="1">The sequence shown here is derived from an EMBL/GenBank/DDBJ whole genome shotgun (WGS) entry which is preliminary data.</text>
</comment>
<sequence length="114" mass="12054">MTADDSAVRVEAAVLDQGRSGLFNGGRVCGGLERRGTICISGRRLWGFPGDGDEGSVEDGVMCEKLSDPNCIGSAWRIWKVENVVGKKGKELVCKHGGGVSKLVTVASLLTFLD</sequence>
<evidence type="ECO:0000313" key="1">
    <source>
        <dbReference type="EMBL" id="KAH8487859.1"/>
    </source>
</evidence>
<reference evidence="1" key="1">
    <citation type="journal article" date="2021" name="J. Hered.">
        <title>Genome Assembly of Salicaceae Populus deltoides (Eastern Cottonwood) I-69 Based on Nanopore Sequencing and Hi-C Technologies.</title>
        <authorList>
            <person name="Bai S."/>
            <person name="Wu H."/>
            <person name="Zhang J."/>
            <person name="Pan Z."/>
            <person name="Zhao W."/>
            <person name="Li Z."/>
            <person name="Tong C."/>
        </authorList>
    </citation>
    <scope>NUCLEOTIDE SEQUENCE</scope>
    <source>
        <tissue evidence="1">Leaf</tissue>
    </source>
</reference>
<evidence type="ECO:0000313" key="2">
    <source>
        <dbReference type="Proteomes" id="UP000807159"/>
    </source>
</evidence>
<accession>A0A8T2X2W6</accession>
<dbReference type="Proteomes" id="UP000807159">
    <property type="component" value="Chromosome 14"/>
</dbReference>
<dbReference type="AlphaFoldDB" id="A0A8T2X2W6"/>